<proteinExistence type="predicted"/>
<dbReference type="AlphaFoldDB" id="A0A6L6LW01"/>
<comment type="caution">
    <text evidence="1">The sequence shown here is derived from an EMBL/GenBank/DDBJ whole genome shotgun (WGS) entry which is preliminary data.</text>
</comment>
<accession>A0A6L6LW01</accession>
<name>A0A6L6LW01_9FIRM</name>
<dbReference type="RefSeq" id="WP_172726280.1">
    <property type="nucleotide sequence ID" value="NZ_JAFHCJ010000029.1"/>
</dbReference>
<gene>
    <name evidence="1" type="ORF">GMD59_14715</name>
</gene>
<dbReference type="Proteomes" id="UP000472755">
    <property type="component" value="Unassembled WGS sequence"/>
</dbReference>
<organism evidence="1 2">
    <name type="scientific">Ruthenibacterium lactatiformans</name>
    <dbReference type="NCBI Taxonomy" id="1550024"/>
    <lineage>
        <taxon>Bacteria</taxon>
        <taxon>Bacillati</taxon>
        <taxon>Bacillota</taxon>
        <taxon>Clostridia</taxon>
        <taxon>Eubacteriales</taxon>
        <taxon>Oscillospiraceae</taxon>
        <taxon>Ruthenibacterium</taxon>
    </lineage>
</organism>
<protein>
    <submittedName>
        <fullName evidence="1">Uncharacterized protein</fullName>
    </submittedName>
</protein>
<sequence length="141" mass="15234">MENVGKKPDVARIPLTFDCSDETQRMVCNLLKSAGYGKRTPIVVKAICLLMGRANSAEDGGNAAVSDEKLSALMYGAVVKALRDTGYSGAESVCAQTEEVREEKEPQQKTAKKETAVTRLAEYDLPEDVINSALAFADRFG</sequence>
<reference evidence="1 2" key="1">
    <citation type="journal article" date="2019" name="Nat. Med.">
        <title>A library of human gut bacterial isolates paired with longitudinal multiomics data enables mechanistic microbiome research.</title>
        <authorList>
            <person name="Poyet M."/>
            <person name="Groussin M."/>
            <person name="Gibbons S.M."/>
            <person name="Avila-Pacheco J."/>
            <person name="Jiang X."/>
            <person name="Kearney S.M."/>
            <person name="Perrotta A.R."/>
            <person name="Berdy B."/>
            <person name="Zhao S."/>
            <person name="Lieberman T.D."/>
            <person name="Swanson P.K."/>
            <person name="Smith M."/>
            <person name="Roesemann S."/>
            <person name="Alexander J.E."/>
            <person name="Rich S.A."/>
            <person name="Livny J."/>
            <person name="Vlamakis H."/>
            <person name="Clish C."/>
            <person name="Bullock K."/>
            <person name="Deik A."/>
            <person name="Scott J."/>
            <person name="Pierce K.A."/>
            <person name="Xavier R.J."/>
            <person name="Alm E.J."/>
        </authorList>
    </citation>
    <scope>NUCLEOTIDE SEQUENCE [LARGE SCALE GENOMIC DNA]</scope>
    <source>
        <strain evidence="1 2">BIOML-A4</strain>
    </source>
</reference>
<evidence type="ECO:0000313" key="1">
    <source>
        <dbReference type="EMBL" id="MTS28528.1"/>
    </source>
</evidence>
<evidence type="ECO:0000313" key="2">
    <source>
        <dbReference type="Proteomes" id="UP000472755"/>
    </source>
</evidence>
<dbReference type="EMBL" id="WMZU01000029">
    <property type="protein sequence ID" value="MTS28528.1"/>
    <property type="molecule type" value="Genomic_DNA"/>
</dbReference>